<dbReference type="Gene3D" id="1.25.40.10">
    <property type="entry name" value="Tetratricopeptide repeat domain"/>
    <property type="match status" value="1"/>
</dbReference>
<feature type="non-terminal residue" evidence="2">
    <location>
        <position position="1"/>
    </location>
</feature>
<evidence type="ECO:0000256" key="1">
    <source>
        <dbReference type="SAM" id="MobiDB-lite"/>
    </source>
</evidence>
<reference evidence="2" key="1">
    <citation type="submission" date="2018-06" db="EMBL/GenBank/DDBJ databases">
        <authorList>
            <person name="Zhirakovskaya E."/>
        </authorList>
    </citation>
    <scope>NUCLEOTIDE SEQUENCE</scope>
</reference>
<feature type="region of interest" description="Disordered" evidence="1">
    <location>
        <begin position="214"/>
        <end position="267"/>
    </location>
</feature>
<proteinExistence type="predicted"/>
<sequence>GAIEYPYYGTSSALLSQPLTAQKGSNHRHQGNRQSNRSAQIKIVPSTAIQTATSTEGKQYQQRAESAFRAGRYNEALKLSNHALVETPRNGNLLLFISQTLFASGDYRGAAATIHQASSILDKKEWGYIVKNWRNYYSGNAYNNAIDKLNNYVKKNPNAADARFLQAYHFGFLNHKEFARKEMIKVIELESRDRLAVELLVMFGGKAPLIKEEHSSPASLEIPPQPKLQPKEVIVGPNLLPIPDKNKTEHKHKTGKPSTDSHDHKHE</sequence>
<organism evidence="2">
    <name type="scientific">hydrothermal vent metagenome</name>
    <dbReference type="NCBI Taxonomy" id="652676"/>
    <lineage>
        <taxon>unclassified sequences</taxon>
        <taxon>metagenomes</taxon>
        <taxon>ecological metagenomes</taxon>
    </lineage>
</organism>
<protein>
    <submittedName>
        <fullName evidence="2">Uncharacterized protein</fullName>
    </submittedName>
</protein>
<dbReference type="EMBL" id="UOGL01000531">
    <property type="protein sequence ID" value="VAX41321.1"/>
    <property type="molecule type" value="Genomic_DNA"/>
</dbReference>
<name>A0A3B1DR22_9ZZZZ</name>
<dbReference type="Pfam" id="PF14559">
    <property type="entry name" value="TPR_19"/>
    <property type="match status" value="1"/>
</dbReference>
<dbReference type="InterPro" id="IPR011990">
    <property type="entry name" value="TPR-like_helical_dom_sf"/>
</dbReference>
<evidence type="ECO:0000313" key="2">
    <source>
        <dbReference type="EMBL" id="VAX41321.1"/>
    </source>
</evidence>
<dbReference type="SUPFAM" id="SSF48452">
    <property type="entry name" value="TPR-like"/>
    <property type="match status" value="1"/>
</dbReference>
<dbReference type="AlphaFoldDB" id="A0A3B1DR22"/>
<accession>A0A3B1DR22</accession>
<gene>
    <name evidence="2" type="ORF">MNBD_PLANCTO02-2429</name>
</gene>